<dbReference type="RefSeq" id="WP_133642937.1">
    <property type="nucleotide sequence ID" value="NZ_SNYI01000001.1"/>
</dbReference>
<sequence length="82" mass="9767">MCFTYVLYSSEFKKYYVGISNDVEKRLAIHNSGKIKSTKHFIPWRVVHVEHFGSKQEARTREKYLKSAAGRRWRKQNIEMGD</sequence>
<dbReference type="Pfam" id="PF01541">
    <property type="entry name" value="GIY-YIG"/>
    <property type="match status" value="1"/>
</dbReference>
<dbReference type="EMBL" id="SNYI01000001">
    <property type="protein sequence ID" value="TDQ32912.1"/>
    <property type="molecule type" value="Genomic_DNA"/>
</dbReference>
<dbReference type="Gene3D" id="3.40.1440.10">
    <property type="entry name" value="GIY-YIG endonuclease"/>
    <property type="match status" value="1"/>
</dbReference>
<comment type="similarity">
    <text evidence="1">Belongs to the UPF0213 family.</text>
</comment>
<dbReference type="OrthoDB" id="1495241at2"/>
<evidence type="ECO:0000313" key="4">
    <source>
        <dbReference type="Proteomes" id="UP000295468"/>
    </source>
</evidence>
<proteinExistence type="inferred from homology"/>
<feature type="domain" description="GIY-YIG" evidence="2">
    <location>
        <begin position="1"/>
        <end position="77"/>
    </location>
</feature>
<protein>
    <submittedName>
        <fullName evidence="3">Putative endonuclease</fullName>
    </submittedName>
</protein>
<dbReference type="SUPFAM" id="SSF82771">
    <property type="entry name" value="GIY-YIG endonuclease"/>
    <property type="match status" value="1"/>
</dbReference>
<dbReference type="Proteomes" id="UP000295468">
    <property type="component" value="Unassembled WGS sequence"/>
</dbReference>
<evidence type="ECO:0000256" key="1">
    <source>
        <dbReference type="ARBA" id="ARBA00007435"/>
    </source>
</evidence>
<gene>
    <name evidence="3" type="ORF">CLV82_0749</name>
</gene>
<keyword evidence="3" id="KW-0255">Endonuclease</keyword>
<keyword evidence="3" id="KW-0378">Hydrolase</keyword>
<dbReference type="PANTHER" id="PTHR34477">
    <property type="entry name" value="UPF0213 PROTEIN YHBQ"/>
    <property type="match status" value="1"/>
</dbReference>
<dbReference type="InterPro" id="IPR035901">
    <property type="entry name" value="GIY-YIG_endonuc_sf"/>
</dbReference>
<keyword evidence="3" id="KW-0540">Nuclease</keyword>
<dbReference type="AlphaFoldDB" id="A0A4R6TMZ2"/>
<comment type="caution">
    <text evidence="3">The sequence shown here is derived from an EMBL/GenBank/DDBJ whole genome shotgun (WGS) entry which is preliminary data.</text>
</comment>
<dbReference type="GO" id="GO:0004519">
    <property type="term" value="F:endonuclease activity"/>
    <property type="evidence" value="ECO:0007669"/>
    <property type="project" value="UniProtKB-KW"/>
</dbReference>
<dbReference type="PROSITE" id="PS50164">
    <property type="entry name" value="GIY_YIG"/>
    <property type="match status" value="1"/>
</dbReference>
<dbReference type="InterPro" id="IPR000305">
    <property type="entry name" value="GIY-YIG_endonuc"/>
</dbReference>
<dbReference type="InterPro" id="IPR050190">
    <property type="entry name" value="UPF0213_domain"/>
</dbReference>
<keyword evidence="4" id="KW-1185">Reference proteome</keyword>
<evidence type="ECO:0000313" key="3">
    <source>
        <dbReference type="EMBL" id="TDQ32912.1"/>
    </source>
</evidence>
<accession>A0A4R6TMZ2</accession>
<evidence type="ECO:0000259" key="2">
    <source>
        <dbReference type="PROSITE" id="PS50164"/>
    </source>
</evidence>
<dbReference type="PANTHER" id="PTHR34477:SF1">
    <property type="entry name" value="UPF0213 PROTEIN YHBQ"/>
    <property type="match status" value="1"/>
</dbReference>
<reference evidence="3 4" key="1">
    <citation type="submission" date="2019-03" db="EMBL/GenBank/DDBJ databases">
        <title>Genomic Encyclopedia of Archaeal and Bacterial Type Strains, Phase II (KMG-II): from individual species to whole genera.</title>
        <authorList>
            <person name="Goeker M."/>
        </authorList>
    </citation>
    <scope>NUCLEOTIDE SEQUENCE [LARGE SCALE GENOMIC DNA]</scope>
    <source>
        <strain evidence="3 4">DSM 18435</strain>
    </source>
</reference>
<organism evidence="3 4">
    <name type="scientific">Zeaxanthinibacter enoshimensis</name>
    <dbReference type="NCBI Taxonomy" id="392009"/>
    <lineage>
        <taxon>Bacteria</taxon>
        <taxon>Pseudomonadati</taxon>
        <taxon>Bacteroidota</taxon>
        <taxon>Flavobacteriia</taxon>
        <taxon>Flavobacteriales</taxon>
        <taxon>Flavobacteriaceae</taxon>
        <taxon>Zeaxanthinibacter</taxon>
    </lineage>
</organism>
<dbReference type="CDD" id="cd10449">
    <property type="entry name" value="GIY-YIG_SLX1_like"/>
    <property type="match status" value="1"/>
</dbReference>
<name>A0A4R6TMZ2_9FLAO</name>